<accession>A0ACA9N474</accession>
<evidence type="ECO:0000313" key="1">
    <source>
        <dbReference type="EMBL" id="CAG8631272.1"/>
    </source>
</evidence>
<proteinExistence type="predicted"/>
<gene>
    <name evidence="1" type="ORF">RPERSI_LOCUS7119</name>
</gene>
<sequence>MNQDKLNFTLAAQLYNLRSHKQTSNSFNSDTTATSTEDINDDLNKSSNDENTIHNTQTWVNAIKKYFKDTNLTGDITQIKDYSELENILIQFFVALKRKDDKPYTSTSIYNYKTLKITIPREKNHAGGLKNLSNAGQILQKAFGFMMLDLDDICIKR</sequence>
<dbReference type="EMBL" id="CAJVQC010011791">
    <property type="protein sequence ID" value="CAG8631272.1"/>
    <property type="molecule type" value="Genomic_DNA"/>
</dbReference>
<protein>
    <submittedName>
        <fullName evidence="1">32895_t:CDS:1</fullName>
    </submittedName>
</protein>
<dbReference type="Proteomes" id="UP000789920">
    <property type="component" value="Unassembled WGS sequence"/>
</dbReference>
<keyword evidence="2" id="KW-1185">Reference proteome</keyword>
<comment type="caution">
    <text evidence="1">The sequence shown here is derived from an EMBL/GenBank/DDBJ whole genome shotgun (WGS) entry which is preliminary data.</text>
</comment>
<evidence type="ECO:0000313" key="2">
    <source>
        <dbReference type="Proteomes" id="UP000789920"/>
    </source>
</evidence>
<organism evidence="1 2">
    <name type="scientific">Racocetra persica</name>
    <dbReference type="NCBI Taxonomy" id="160502"/>
    <lineage>
        <taxon>Eukaryota</taxon>
        <taxon>Fungi</taxon>
        <taxon>Fungi incertae sedis</taxon>
        <taxon>Mucoromycota</taxon>
        <taxon>Glomeromycotina</taxon>
        <taxon>Glomeromycetes</taxon>
        <taxon>Diversisporales</taxon>
        <taxon>Gigasporaceae</taxon>
        <taxon>Racocetra</taxon>
    </lineage>
</organism>
<name>A0ACA9N474_9GLOM</name>
<reference evidence="1" key="1">
    <citation type="submission" date="2021-06" db="EMBL/GenBank/DDBJ databases">
        <authorList>
            <person name="Kallberg Y."/>
            <person name="Tangrot J."/>
            <person name="Rosling A."/>
        </authorList>
    </citation>
    <scope>NUCLEOTIDE SEQUENCE</scope>
    <source>
        <strain evidence="1">MA461A</strain>
    </source>
</reference>